<gene>
    <name evidence="8" type="ORF">D7S86_08760</name>
</gene>
<protein>
    <submittedName>
        <fullName evidence="8">S49 family peptidase</fullName>
    </submittedName>
</protein>
<dbReference type="RefSeq" id="WP_121085477.1">
    <property type="nucleotide sequence ID" value="NZ_RBZU01000003.1"/>
</dbReference>
<comment type="similarity">
    <text evidence="1">Belongs to the peptidase S49 family.</text>
</comment>
<dbReference type="AlphaFoldDB" id="A0A494Y123"/>
<dbReference type="InterPro" id="IPR002142">
    <property type="entry name" value="Peptidase_S49"/>
</dbReference>
<keyword evidence="9" id="KW-1185">Reference proteome</keyword>
<dbReference type="Proteomes" id="UP000270342">
    <property type="component" value="Unassembled WGS sequence"/>
</dbReference>
<dbReference type="Gene3D" id="6.20.330.10">
    <property type="match status" value="1"/>
</dbReference>
<evidence type="ECO:0000313" key="9">
    <source>
        <dbReference type="Proteomes" id="UP000270342"/>
    </source>
</evidence>
<dbReference type="PANTHER" id="PTHR42987:SF8">
    <property type="entry name" value="PROTEINASE"/>
    <property type="match status" value="1"/>
</dbReference>
<organism evidence="8 9">
    <name type="scientific">Pararobbsia silviterrae</name>
    <dbReference type="NCBI Taxonomy" id="1792498"/>
    <lineage>
        <taxon>Bacteria</taxon>
        <taxon>Pseudomonadati</taxon>
        <taxon>Pseudomonadota</taxon>
        <taxon>Betaproteobacteria</taxon>
        <taxon>Burkholderiales</taxon>
        <taxon>Burkholderiaceae</taxon>
        <taxon>Pararobbsia</taxon>
    </lineage>
</organism>
<proteinExistence type="inferred from homology"/>
<keyword evidence="2" id="KW-0645">Protease</keyword>
<evidence type="ECO:0000256" key="5">
    <source>
        <dbReference type="SAM" id="MobiDB-lite"/>
    </source>
</evidence>
<feature type="domain" description="Peptidase S49" evidence="7">
    <location>
        <begin position="148"/>
        <end position="291"/>
    </location>
</feature>
<keyword evidence="6" id="KW-0472">Membrane</keyword>
<evidence type="ECO:0000256" key="3">
    <source>
        <dbReference type="ARBA" id="ARBA00022801"/>
    </source>
</evidence>
<keyword evidence="6" id="KW-1133">Transmembrane helix</keyword>
<dbReference type="Pfam" id="PF01343">
    <property type="entry name" value="Peptidase_S49"/>
    <property type="match status" value="1"/>
</dbReference>
<dbReference type="CDD" id="cd07023">
    <property type="entry name" value="S49_Sppa_N_C"/>
    <property type="match status" value="1"/>
</dbReference>
<name>A0A494Y123_9BURK</name>
<reference evidence="8 9" key="1">
    <citation type="submission" date="2018-10" db="EMBL/GenBank/DDBJ databases">
        <title>Robbsia sp. DHC34, isolated from soil.</title>
        <authorList>
            <person name="Gao Z.-H."/>
            <person name="Qiu L.-H."/>
        </authorList>
    </citation>
    <scope>NUCLEOTIDE SEQUENCE [LARGE SCALE GENOMIC DNA]</scope>
    <source>
        <strain evidence="8 9">DHC34</strain>
    </source>
</reference>
<keyword evidence="3" id="KW-0378">Hydrolase</keyword>
<evidence type="ECO:0000256" key="6">
    <source>
        <dbReference type="SAM" id="Phobius"/>
    </source>
</evidence>
<keyword evidence="6" id="KW-0812">Transmembrane</keyword>
<keyword evidence="4" id="KW-0720">Serine protease</keyword>
<comment type="caution">
    <text evidence="8">The sequence shown here is derived from an EMBL/GenBank/DDBJ whole genome shotgun (WGS) entry which is preliminary data.</text>
</comment>
<dbReference type="GO" id="GO:0006508">
    <property type="term" value="P:proteolysis"/>
    <property type="evidence" value="ECO:0007669"/>
    <property type="project" value="UniProtKB-KW"/>
</dbReference>
<evidence type="ECO:0000259" key="7">
    <source>
        <dbReference type="Pfam" id="PF01343"/>
    </source>
</evidence>
<feature type="region of interest" description="Disordered" evidence="5">
    <location>
        <begin position="1"/>
        <end position="23"/>
    </location>
</feature>
<accession>A0A494Y123</accession>
<evidence type="ECO:0000256" key="2">
    <source>
        <dbReference type="ARBA" id="ARBA00022670"/>
    </source>
</evidence>
<feature type="transmembrane region" description="Helical" evidence="6">
    <location>
        <begin position="50"/>
        <end position="68"/>
    </location>
</feature>
<dbReference type="SUPFAM" id="SSF52096">
    <property type="entry name" value="ClpP/crotonase"/>
    <property type="match status" value="1"/>
</dbReference>
<dbReference type="PANTHER" id="PTHR42987">
    <property type="entry name" value="PEPTIDASE S49"/>
    <property type="match status" value="1"/>
</dbReference>
<dbReference type="EMBL" id="RBZU01000003">
    <property type="protein sequence ID" value="RKP56464.1"/>
    <property type="molecule type" value="Genomic_DNA"/>
</dbReference>
<sequence length="336" mass="36403">MSDNFDRPESSTPPAASVPPGREPNWERAVLEKLALSALREQRATRRWKIFFRFAFLIVFALIAWGLLNVSGETTVSTGRHTALVTLTGEISSDGQASAENINASLESAFADTNTVGVILRINSPGGSPVQAAIINRDMRRLRTKYPSKPLYVVVDDMCASGGYYVAVAADKIYVDQASVVGSIGVLMEGFGFTGLMDKLGVERRLHTSGENKGLFDPFSPESDKAKEHAQQMLDQIHAQFIAAVKQGRGNRLKNPDDPDLFSGLFWTGQQSVDLGLADGFGDTDFVARNVIKADNVVDYTVKSNFADRLASRFGASIGDAAMKALAHVAVRTSLQ</sequence>
<dbReference type="InterPro" id="IPR029045">
    <property type="entry name" value="ClpP/crotonase-like_dom_sf"/>
</dbReference>
<evidence type="ECO:0000256" key="1">
    <source>
        <dbReference type="ARBA" id="ARBA00008683"/>
    </source>
</evidence>
<dbReference type="OrthoDB" id="9764363at2"/>
<dbReference type="GO" id="GO:0008236">
    <property type="term" value="F:serine-type peptidase activity"/>
    <property type="evidence" value="ECO:0007669"/>
    <property type="project" value="UniProtKB-KW"/>
</dbReference>
<dbReference type="Gene3D" id="3.90.226.10">
    <property type="entry name" value="2-enoyl-CoA Hydratase, Chain A, domain 1"/>
    <property type="match status" value="1"/>
</dbReference>
<evidence type="ECO:0000313" key="8">
    <source>
        <dbReference type="EMBL" id="RKP56464.1"/>
    </source>
</evidence>
<evidence type="ECO:0000256" key="4">
    <source>
        <dbReference type="ARBA" id="ARBA00022825"/>
    </source>
</evidence>
<dbReference type="InterPro" id="IPR047272">
    <property type="entry name" value="S49_SppA_C"/>
</dbReference>